<dbReference type="eggNOG" id="ENOG5033BXC">
    <property type="taxonomic scope" value="Bacteria"/>
</dbReference>
<dbReference type="Pfam" id="PF14099">
    <property type="entry name" value="Polysacc_lyase"/>
    <property type="match status" value="1"/>
</dbReference>
<sequence>MGGHRKMITPCILMIIFAIQNMTVHPSDRSGGFAYTDTPAVVSCDTEDSIEIENDYSIQNIQDYIVKADVFYDDFEGDLSKWDHLEKRNAQGGSIRQDPLDYENNVFMAYTWRGENPFIRPRSELRVDNYEKLGKDYWYSWKFMIDPDKRHNSASEIIGQWHSKPDFEAGETWDDWVDGSFALALGLEPFTDELEFSATYMDVIDFKTGIFPERGKWHEIVWHIKHSVEGDGYVEAWVDGQPLLPFNGEDYKMYGETAYNNSGSYLKIGSYRYNYTSWTNPVDLAVGESCIYYDDVRVGSGIYERKNK</sequence>
<dbReference type="STRING" id="1121324.CLIT_14c00520"/>
<dbReference type="Proteomes" id="UP000027946">
    <property type="component" value="Unassembled WGS sequence"/>
</dbReference>
<dbReference type="AlphaFoldDB" id="A0A069RC35"/>
<protein>
    <recommendedName>
        <fullName evidence="3">Polysaccharide lyase</fullName>
    </recommendedName>
</protein>
<accession>A0A069RC35</accession>
<dbReference type="Gene3D" id="2.60.120.200">
    <property type="match status" value="1"/>
</dbReference>
<dbReference type="InterPro" id="IPR025975">
    <property type="entry name" value="Polysacc_lyase"/>
</dbReference>
<dbReference type="EMBL" id="JJMM01000014">
    <property type="protein sequence ID" value="KDR94591.1"/>
    <property type="molecule type" value="Genomic_DNA"/>
</dbReference>
<proteinExistence type="predicted"/>
<reference evidence="1 2" key="1">
    <citation type="submission" date="2014-03" db="EMBL/GenBank/DDBJ databases">
        <title>Genome sequence of Clostridium litorale W6, DSM 5388.</title>
        <authorList>
            <person name="Poehlein A."/>
            <person name="Jagirdar A."/>
            <person name="Khonsari B."/>
            <person name="Chibani C.M."/>
            <person name="Gutierrez Gutierrez D.A."/>
            <person name="Davydova E."/>
            <person name="Alghaithi H.S."/>
            <person name="Nair K.P."/>
            <person name="Dhamotharan K."/>
            <person name="Chandran L."/>
            <person name="G W."/>
            <person name="Daniel R."/>
        </authorList>
    </citation>
    <scope>NUCLEOTIDE SEQUENCE [LARGE SCALE GENOMIC DNA]</scope>
    <source>
        <strain evidence="1 2">W6</strain>
    </source>
</reference>
<evidence type="ECO:0000313" key="2">
    <source>
        <dbReference type="Proteomes" id="UP000027946"/>
    </source>
</evidence>
<evidence type="ECO:0008006" key="3">
    <source>
        <dbReference type="Google" id="ProtNLM"/>
    </source>
</evidence>
<evidence type="ECO:0000313" key="1">
    <source>
        <dbReference type="EMBL" id="KDR94591.1"/>
    </source>
</evidence>
<name>A0A069RC35_PEPLI</name>
<organism evidence="1 2">
    <name type="scientific">Peptoclostridium litorale DSM 5388</name>
    <dbReference type="NCBI Taxonomy" id="1121324"/>
    <lineage>
        <taxon>Bacteria</taxon>
        <taxon>Bacillati</taxon>
        <taxon>Bacillota</taxon>
        <taxon>Clostridia</taxon>
        <taxon>Peptostreptococcales</taxon>
        <taxon>Peptoclostridiaceae</taxon>
        <taxon>Peptoclostridium</taxon>
    </lineage>
</organism>
<keyword evidence="2" id="KW-1185">Reference proteome</keyword>
<gene>
    <name evidence="1" type="ORF">CLIT_14c00520</name>
</gene>
<comment type="caution">
    <text evidence="1">The sequence shown here is derived from an EMBL/GenBank/DDBJ whole genome shotgun (WGS) entry which is preliminary data.</text>
</comment>